<dbReference type="Pfam" id="PF00534">
    <property type="entry name" value="Glycos_transf_1"/>
    <property type="match status" value="1"/>
</dbReference>
<dbReference type="Proteomes" id="UP000203589">
    <property type="component" value="Plasmid pSMS3-2"/>
</dbReference>
<proteinExistence type="predicted"/>
<feature type="domain" description="Glycosyl transferase family 1" evidence="1">
    <location>
        <begin position="197"/>
        <end position="352"/>
    </location>
</feature>
<dbReference type="EC" id="2.4.1.345" evidence="3"/>
<dbReference type="Gene3D" id="3.40.50.2000">
    <property type="entry name" value="Glycogen Phosphorylase B"/>
    <property type="match status" value="2"/>
</dbReference>
<dbReference type="Pfam" id="PF13439">
    <property type="entry name" value="Glyco_transf_4"/>
    <property type="match status" value="1"/>
</dbReference>
<dbReference type="GO" id="GO:0043750">
    <property type="term" value="F:phosphatidylinositol alpha-mannosyltransferase activity"/>
    <property type="evidence" value="ECO:0007669"/>
    <property type="project" value="UniProtKB-EC"/>
</dbReference>
<dbReference type="InterPro" id="IPR001296">
    <property type="entry name" value="Glyco_trans_1"/>
</dbReference>
<keyword evidence="3" id="KW-0808">Transferase</keyword>
<dbReference type="InterPro" id="IPR050194">
    <property type="entry name" value="Glycosyltransferase_grp1"/>
</dbReference>
<sequence>MTRLALAAPSFNRSSETFIRAHALTILPAATVLVCENGAGAEALGMPVLSNVDAYSTPRGFAERLRNALRFQWSVHVERALRGTEERRIRAFFERQKVTHCLAEFGPMGCKLMHAANRADVRLFVHFHGYDATRLPREAGWRRHYNALFPQVAGVIAPSCFIAERLAEMGCPREKLHVSACGIDPGNFEETHRDVGQVIAIGRFVEKKAPLTTILAFAVAARDLPSAHLNMIGDGPLLAAARALVEELHIGAQVTLHGALPHEQVRALLGRAALFVQHSVTAPDGDTEGLPVAILEAMASGIPVVSTRHSGIPDVVRDGETGILVDEHDQDAMACAIEALLRDPDRAASMGRLGAPWVRREFSHEATAVRLRRIMGL</sequence>
<name>A0A222EBM0_9RHOB</name>
<evidence type="ECO:0000313" key="3">
    <source>
        <dbReference type="EMBL" id="ASP23587.1"/>
    </source>
</evidence>
<dbReference type="KEGG" id="aht:ANTHELSMS3_04689"/>
<dbReference type="PANTHER" id="PTHR45947">
    <property type="entry name" value="SULFOQUINOVOSYL TRANSFERASE SQD2"/>
    <property type="match status" value="1"/>
</dbReference>
<evidence type="ECO:0000259" key="2">
    <source>
        <dbReference type="Pfam" id="PF13439"/>
    </source>
</evidence>
<feature type="domain" description="Glycosyltransferase subfamily 4-like N-terminal" evidence="2">
    <location>
        <begin position="100"/>
        <end position="185"/>
    </location>
</feature>
<keyword evidence="4" id="KW-1185">Reference proteome</keyword>
<accession>A0A222EBM0</accession>
<dbReference type="EMBL" id="CP022542">
    <property type="protein sequence ID" value="ASP23587.1"/>
    <property type="molecule type" value="Genomic_DNA"/>
</dbReference>
<keyword evidence="3" id="KW-0328">Glycosyltransferase</keyword>
<dbReference type="AlphaFoldDB" id="A0A222EBM0"/>
<evidence type="ECO:0000313" key="4">
    <source>
        <dbReference type="Proteomes" id="UP000203589"/>
    </source>
</evidence>
<organism evidence="3 4">
    <name type="scientific">Antarctobacter heliothermus</name>
    <dbReference type="NCBI Taxonomy" id="74033"/>
    <lineage>
        <taxon>Bacteria</taxon>
        <taxon>Pseudomonadati</taxon>
        <taxon>Pseudomonadota</taxon>
        <taxon>Alphaproteobacteria</taxon>
        <taxon>Rhodobacterales</taxon>
        <taxon>Roseobacteraceae</taxon>
        <taxon>Antarctobacter</taxon>
    </lineage>
</organism>
<keyword evidence="3" id="KW-0614">Plasmid</keyword>
<dbReference type="OrthoDB" id="9790710at2"/>
<dbReference type="PANTHER" id="PTHR45947:SF3">
    <property type="entry name" value="SULFOQUINOVOSYL TRANSFERASE SQD2"/>
    <property type="match status" value="1"/>
</dbReference>
<protein>
    <submittedName>
        <fullName evidence="3">GDP-mannose-dependent alpha-(1-6)-phosphatidylinositol monomannoside mannosyltransferase</fullName>
        <ecNumber evidence="3">2.4.1.345</ecNumber>
    </submittedName>
</protein>
<evidence type="ECO:0000259" key="1">
    <source>
        <dbReference type="Pfam" id="PF00534"/>
    </source>
</evidence>
<dbReference type="InterPro" id="IPR028098">
    <property type="entry name" value="Glyco_trans_4-like_N"/>
</dbReference>
<geneLocation type="plasmid" evidence="4">
    <name>psms3-2</name>
</geneLocation>
<reference evidence="3 4" key="1">
    <citation type="submission" date="2017-07" db="EMBL/GenBank/DDBJ databases">
        <title>Genome Sequence of Antarctobacter heliothermus Strain SMS3 Isolated from a culture of the Diatom Skeletonema marinoi.</title>
        <authorList>
            <person name="Topel M."/>
            <person name="Pinder M.I.M."/>
            <person name="Johansson O.N."/>
            <person name="Kourtchenko O."/>
            <person name="Godhe A."/>
            <person name="Clarke A.K."/>
        </authorList>
    </citation>
    <scope>NUCLEOTIDE SEQUENCE [LARGE SCALE GENOMIC DNA]</scope>
    <source>
        <strain evidence="3 4">SMS3</strain>
        <plasmid evidence="4">Plasmid psms3-2</plasmid>
    </source>
</reference>
<dbReference type="SUPFAM" id="SSF53756">
    <property type="entry name" value="UDP-Glycosyltransferase/glycogen phosphorylase"/>
    <property type="match status" value="1"/>
</dbReference>
<gene>
    <name evidence="3" type="ORF">ANTHELSMS3_04689</name>
</gene>